<dbReference type="GeneID" id="85359787"/>
<name>A0AA39NPG3_ARMTA</name>
<dbReference type="InterPro" id="IPR046520">
    <property type="entry name" value="DUF6697"/>
</dbReference>
<dbReference type="AlphaFoldDB" id="A0AA39NPG3"/>
<evidence type="ECO:0000256" key="1">
    <source>
        <dbReference type="SAM" id="Coils"/>
    </source>
</evidence>
<dbReference type="RefSeq" id="XP_060339204.1">
    <property type="nucleotide sequence ID" value="XM_060476239.1"/>
</dbReference>
<evidence type="ECO:0000256" key="2">
    <source>
        <dbReference type="SAM" id="MobiDB-lite"/>
    </source>
</evidence>
<dbReference type="Proteomes" id="UP001175211">
    <property type="component" value="Unassembled WGS sequence"/>
</dbReference>
<keyword evidence="5" id="KW-1185">Reference proteome</keyword>
<feature type="coiled-coil region" evidence="1">
    <location>
        <begin position="37"/>
        <end position="99"/>
    </location>
</feature>
<gene>
    <name evidence="4" type="ORF">EV420DRAFT_1633823</name>
</gene>
<feature type="domain" description="DUF6697" evidence="3">
    <location>
        <begin position="284"/>
        <end position="478"/>
    </location>
</feature>
<keyword evidence="1" id="KW-0175">Coiled coil</keyword>
<accession>A0AA39NPG3</accession>
<protein>
    <recommendedName>
        <fullName evidence="3">DUF6697 domain-containing protein</fullName>
    </recommendedName>
</protein>
<evidence type="ECO:0000259" key="3">
    <source>
        <dbReference type="Pfam" id="PF20411"/>
    </source>
</evidence>
<proteinExistence type="predicted"/>
<organism evidence="4 5">
    <name type="scientific">Armillaria tabescens</name>
    <name type="common">Ringless honey mushroom</name>
    <name type="synonym">Agaricus tabescens</name>
    <dbReference type="NCBI Taxonomy" id="1929756"/>
    <lineage>
        <taxon>Eukaryota</taxon>
        <taxon>Fungi</taxon>
        <taxon>Dikarya</taxon>
        <taxon>Basidiomycota</taxon>
        <taxon>Agaricomycotina</taxon>
        <taxon>Agaricomycetes</taxon>
        <taxon>Agaricomycetidae</taxon>
        <taxon>Agaricales</taxon>
        <taxon>Marasmiineae</taxon>
        <taxon>Physalacriaceae</taxon>
        <taxon>Desarmillaria</taxon>
    </lineage>
</organism>
<reference evidence="4" key="1">
    <citation type="submission" date="2023-06" db="EMBL/GenBank/DDBJ databases">
        <authorList>
            <consortium name="Lawrence Berkeley National Laboratory"/>
            <person name="Ahrendt S."/>
            <person name="Sahu N."/>
            <person name="Indic B."/>
            <person name="Wong-Bajracharya J."/>
            <person name="Merenyi Z."/>
            <person name="Ke H.-M."/>
            <person name="Monk M."/>
            <person name="Kocsube S."/>
            <person name="Drula E."/>
            <person name="Lipzen A."/>
            <person name="Balint B."/>
            <person name="Henrissat B."/>
            <person name="Andreopoulos B."/>
            <person name="Martin F.M."/>
            <person name="Harder C.B."/>
            <person name="Rigling D."/>
            <person name="Ford K.L."/>
            <person name="Foster G.D."/>
            <person name="Pangilinan J."/>
            <person name="Papanicolaou A."/>
            <person name="Barry K."/>
            <person name="LaButti K."/>
            <person name="Viragh M."/>
            <person name="Koriabine M."/>
            <person name="Yan M."/>
            <person name="Riley R."/>
            <person name="Champramary S."/>
            <person name="Plett K.L."/>
            <person name="Tsai I.J."/>
            <person name="Slot J."/>
            <person name="Sipos G."/>
            <person name="Plett J."/>
            <person name="Nagy L.G."/>
            <person name="Grigoriev I.V."/>
        </authorList>
    </citation>
    <scope>NUCLEOTIDE SEQUENCE</scope>
    <source>
        <strain evidence="4">CCBAS 213</strain>
    </source>
</reference>
<comment type="caution">
    <text evidence="4">The sequence shown here is derived from an EMBL/GenBank/DDBJ whole genome shotgun (WGS) entry which is preliminary data.</text>
</comment>
<evidence type="ECO:0000313" key="5">
    <source>
        <dbReference type="Proteomes" id="UP001175211"/>
    </source>
</evidence>
<feature type="region of interest" description="Disordered" evidence="2">
    <location>
        <begin position="161"/>
        <end position="184"/>
    </location>
</feature>
<dbReference type="EMBL" id="JAUEPS010000001">
    <property type="protein sequence ID" value="KAK0469411.1"/>
    <property type="molecule type" value="Genomic_DNA"/>
</dbReference>
<sequence>MELTKKVDDASVDRDVTDRRAGAPIVFSTTSALKWHLGKLEQKYARSQRELADILEERDRYREKYNDVRIELVEAQTREESARCEIQDLRRQLRRYHEDAGVGNVPNDLNAAIHADGSNVLVKQDKDNEIVLHSPAITSRTTFKAISSALQTKPQPLIVPVSSLPRTPPPSQPPSAHSSPVEVKPSIRRRLYVEIPASPRCSTSSRDVSNGDLFGQRCKLKRTISIPSSRSTKRRHSPTAEKHILPKNKKDKSTFIPPQALVTSLISSIPLFTVDPPPHARCIVTRRLLLEKYSVASRAFLGYLKPSQTSSLSGRMVVLPQKRYNPALPSQPGAHGLLFSVRHHVVGQTVALFVKEGTQALWTYYGEYKDVLCGKVTGQVFMDQAEEVKQDWAQKILVQKSDEYLSVKARVSLRKDGQSINDSNVKNEMDRLKTMPKNVQNLKTRDVIDALVRGDEGLEIIRLECVGFDHSLVEDIRREGLFRKAFEGPLPELTESESEDDRIISVEA</sequence>
<dbReference type="Pfam" id="PF20411">
    <property type="entry name" value="DUF6697"/>
    <property type="match status" value="1"/>
</dbReference>
<evidence type="ECO:0000313" key="4">
    <source>
        <dbReference type="EMBL" id="KAK0469411.1"/>
    </source>
</evidence>